<sequence>MAPFLRRATHDRNANQYQIAKVLFLQAPLTEGMRPAVSNSEQMPQRPRDEKRRGYVPARDLPA</sequence>
<organism evidence="2 3">
    <name type="scientific">Sphingomonas endophytica</name>
    <dbReference type="NCBI Taxonomy" id="869719"/>
    <lineage>
        <taxon>Bacteria</taxon>
        <taxon>Pseudomonadati</taxon>
        <taxon>Pseudomonadota</taxon>
        <taxon>Alphaproteobacteria</taxon>
        <taxon>Sphingomonadales</taxon>
        <taxon>Sphingomonadaceae</taxon>
        <taxon>Sphingomonas</taxon>
    </lineage>
</organism>
<dbReference type="EMBL" id="JACIJN010000002">
    <property type="protein sequence ID" value="MBB5724697.1"/>
    <property type="molecule type" value="Genomic_DNA"/>
</dbReference>
<accession>A0ABR6N1N6</accession>
<evidence type="ECO:0000313" key="2">
    <source>
        <dbReference type="EMBL" id="MBB5724697.1"/>
    </source>
</evidence>
<proteinExistence type="predicted"/>
<dbReference type="RefSeq" id="WP_184033131.1">
    <property type="nucleotide sequence ID" value="NZ_BAABAR010000007.1"/>
</dbReference>
<dbReference type="Proteomes" id="UP000560131">
    <property type="component" value="Unassembled WGS sequence"/>
</dbReference>
<protein>
    <submittedName>
        <fullName evidence="2">Uncharacterized protein</fullName>
    </submittedName>
</protein>
<gene>
    <name evidence="2" type="ORF">FHS97_000605</name>
</gene>
<keyword evidence="3" id="KW-1185">Reference proteome</keyword>
<evidence type="ECO:0000256" key="1">
    <source>
        <dbReference type="SAM" id="MobiDB-lite"/>
    </source>
</evidence>
<feature type="region of interest" description="Disordered" evidence="1">
    <location>
        <begin position="32"/>
        <end position="63"/>
    </location>
</feature>
<comment type="caution">
    <text evidence="2">The sequence shown here is derived from an EMBL/GenBank/DDBJ whole genome shotgun (WGS) entry which is preliminary data.</text>
</comment>
<evidence type="ECO:0000313" key="3">
    <source>
        <dbReference type="Proteomes" id="UP000560131"/>
    </source>
</evidence>
<reference evidence="2 3" key="1">
    <citation type="submission" date="2020-08" db="EMBL/GenBank/DDBJ databases">
        <title>Genomic Encyclopedia of Type Strains, Phase IV (KMG-IV): sequencing the most valuable type-strain genomes for metagenomic binning, comparative biology and taxonomic classification.</title>
        <authorList>
            <person name="Goeker M."/>
        </authorList>
    </citation>
    <scope>NUCLEOTIDE SEQUENCE [LARGE SCALE GENOMIC DNA]</scope>
    <source>
        <strain evidence="2 3">DSM 101535</strain>
    </source>
</reference>
<name>A0ABR6N1N6_9SPHN</name>